<keyword evidence="2" id="KW-1185">Reference proteome</keyword>
<accession>A0A843WWN1</accession>
<organism evidence="1 2">
    <name type="scientific">Colocasia esculenta</name>
    <name type="common">Wild taro</name>
    <name type="synonym">Arum esculentum</name>
    <dbReference type="NCBI Taxonomy" id="4460"/>
    <lineage>
        <taxon>Eukaryota</taxon>
        <taxon>Viridiplantae</taxon>
        <taxon>Streptophyta</taxon>
        <taxon>Embryophyta</taxon>
        <taxon>Tracheophyta</taxon>
        <taxon>Spermatophyta</taxon>
        <taxon>Magnoliopsida</taxon>
        <taxon>Liliopsida</taxon>
        <taxon>Araceae</taxon>
        <taxon>Aroideae</taxon>
        <taxon>Colocasieae</taxon>
        <taxon>Colocasia</taxon>
    </lineage>
</organism>
<sequence length="74" mass="8272">MRGVRRLPLETWRLSGAETARCPVLEYFGDCGLEQEPPDLLGKDKSCSSSRCLPIEGADRDEASSRMEAVEMIR</sequence>
<dbReference type="EMBL" id="NMUH01004225">
    <property type="protein sequence ID" value="MQM08865.1"/>
    <property type="molecule type" value="Genomic_DNA"/>
</dbReference>
<reference evidence="1" key="1">
    <citation type="submission" date="2017-07" db="EMBL/GenBank/DDBJ databases">
        <title>Taro Niue Genome Assembly and Annotation.</title>
        <authorList>
            <person name="Atibalentja N."/>
            <person name="Keating K."/>
            <person name="Fields C.J."/>
        </authorList>
    </citation>
    <scope>NUCLEOTIDE SEQUENCE</scope>
    <source>
        <strain evidence="1">Niue_2</strain>
        <tissue evidence="1">Leaf</tissue>
    </source>
</reference>
<protein>
    <submittedName>
        <fullName evidence="1">Uncharacterized protein</fullName>
    </submittedName>
</protein>
<gene>
    <name evidence="1" type="ORF">Taro_041718</name>
</gene>
<evidence type="ECO:0000313" key="1">
    <source>
        <dbReference type="EMBL" id="MQM08865.1"/>
    </source>
</evidence>
<proteinExistence type="predicted"/>
<evidence type="ECO:0000313" key="2">
    <source>
        <dbReference type="Proteomes" id="UP000652761"/>
    </source>
</evidence>
<dbReference type="Proteomes" id="UP000652761">
    <property type="component" value="Unassembled WGS sequence"/>
</dbReference>
<name>A0A843WWN1_COLES</name>
<dbReference type="AlphaFoldDB" id="A0A843WWN1"/>
<comment type="caution">
    <text evidence="1">The sequence shown here is derived from an EMBL/GenBank/DDBJ whole genome shotgun (WGS) entry which is preliminary data.</text>
</comment>